<sequence>MKGKLIVIEGSDSSGKHTQGTMLVEALNKSGKKAVLLSFPTYDSPTGQIIAGSLLGKEGYGPCLFPEGSSNIDPHIACLYYAADRKYNIPKVESYLQDGYDVVLDRYISSNMAHQGGKILDKDERFNMFQWIDRLEYWLLGLPKADKTIFLHMPYQKSLELAKKKPAIDQVDDDVAYLKNSERAYIELSELYHWDRVECTNFDGSLKSRDEVHKEILSLLEQ</sequence>
<keyword evidence="5 10" id="KW-0545">Nucleotide biosynthesis</keyword>
<comment type="function">
    <text evidence="10">Phosphorylation of dTMP to form dTDP in both de novo and salvage pathways of dTTP synthesis.</text>
</comment>
<protein>
    <recommendedName>
        <fullName evidence="3 10">Thymidylate kinase</fullName>
        <ecNumber evidence="2 10">2.7.4.9</ecNumber>
    </recommendedName>
    <alternativeName>
        <fullName evidence="10">dTMP kinase</fullName>
    </alternativeName>
</protein>
<comment type="similarity">
    <text evidence="1 10">Belongs to the thymidylate kinase family.</text>
</comment>
<evidence type="ECO:0000313" key="12">
    <source>
        <dbReference type="EMBL" id="HIQ64740.1"/>
    </source>
</evidence>
<dbReference type="InterPro" id="IPR027417">
    <property type="entry name" value="P-loop_NTPase"/>
</dbReference>
<dbReference type="Pfam" id="PF02223">
    <property type="entry name" value="Thymidylate_kin"/>
    <property type="match status" value="1"/>
</dbReference>
<comment type="caution">
    <text evidence="10">Lacks conserved residue(s) required for the propagation of feature annotation.</text>
</comment>
<evidence type="ECO:0000256" key="6">
    <source>
        <dbReference type="ARBA" id="ARBA00022741"/>
    </source>
</evidence>
<evidence type="ECO:0000259" key="11">
    <source>
        <dbReference type="Pfam" id="PF02223"/>
    </source>
</evidence>
<proteinExistence type="inferred from homology"/>
<keyword evidence="8 10" id="KW-0067">ATP-binding</keyword>
<evidence type="ECO:0000256" key="2">
    <source>
        <dbReference type="ARBA" id="ARBA00012980"/>
    </source>
</evidence>
<evidence type="ECO:0000256" key="9">
    <source>
        <dbReference type="ARBA" id="ARBA00048743"/>
    </source>
</evidence>
<dbReference type="SUPFAM" id="SSF52540">
    <property type="entry name" value="P-loop containing nucleoside triphosphate hydrolases"/>
    <property type="match status" value="1"/>
</dbReference>
<evidence type="ECO:0000256" key="5">
    <source>
        <dbReference type="ARBA" id="ARBA00022727"/>
    </source>
</evidence>
<dbReference type="CDD" id="cd01672">
    <property type="entry name" value="TMPK"/>
    <property type="match status" value="1"/>
</dbReference>
<dbReference type="Gene3D" id="3.40.50.300">
    <property type="entry name" value="P-loop containing nucleotide triphosphate hydrolases"/>
    <property type="match status" value="1"/>
</dbReference>
<dbReference type="GO" id="GO:0004798">
    <property type="term" value="F:dTMP kinase activity"/>
    <property type="evidence" value="ECO:0007669"/>
    <property type="project" value="UniProtKB-UniRule"/>
</dbReference>
<dbReference type="GO" id="GO:0006227">
    <property type="term" value="P:dUDP biosynthetic process"/>
    <property type="evidence" value="ECO:0007669"/>
    <property type="project" value="TreeGrafter"/>
</dbReference>
<keyword evidence="4 10" id="KW-0808">Transferase</keyword>
<dbReference type="InterPro" id="IPR018094">
    <property type="entry name" value="Thymidylate_kinase"/>
</dbReference>
<organism evidence="12 13">
    <name type="scientific">Candidatus Faecenecus gallistercoris</name>
    <dbReference type="NCBI Taxonomy" id="2840793"/>
    <lineage>
        <taxon>Bacteria</taxon>
        <taxon>Bacillati</taxon>
        <taxon>Bacillota</taxon>
        <taxon>Bacillota incertae sedis</taxon>
        <taxon>Candidatus Faecenecus</taxon>
    </lineage>
</organism>
<feature type="domain" description="Thymidylate kinase-like" evidence="11">
    <location>
        <begin position="8"/>
        <end position="190"/>
    </location>
</feature>
<dbReference type="AlphaFoldDB" id="A0A9D0Z1H4"/>
<name>A0A9D0Z1H4_9FIRM</name>
<dbReference type="PANTHER" id="PTHR10344:SF4">
    <property type="entry name" value="UMP-CMP KINASE 2, MITOCHONDRIAL"/>
    <property type="match status" value="1"/>
</dbReference>
<dbReference type="InterPro" id="IPR039430">
    <property type="entry name" value="Thymidylate_kin-like_dom"/>
</dbReference>
<dbReference type="GO" id="GO:0006233">
    <property type="term" value="P:dTDP biosynthetic process"/>
    <property type="evidence" value="ECO:0007669"/>
    <property type="project" value="InterPro"/>
</dbReference>
<dbReference type="PANTHER" id="PTHR10344">
    <property type="entry name" value="THYMIDYLATE KINASE"/>
    <property type="match status" value="1"/>
</dbReference>
<comment type="caution">
    <text evidence="12">The sequence shown here is derived from an EMBL/GenBank/DDBJ whole genome shotgun (WGS) entry which is preliminary data.</text>
</comment>
<reference evidence="12" key="2">
    <citation type="journal article" date="2021" name="PeerJ">
        <title>Extensive microbial diversity within the chicken gut microbiome revealed by metagenomics and culture.</title>
        <authorList>
            <person name="Gilroy R."/>
            <person name="Ravi A."/>
            <person name="Getino M."/>
            <person name="Pursley I."/>
            <person name="Horton D.L."/>
            <person name="Alikhan N.F."/>
            <person name="Baker D."/>
            <person name="Gharbi K."/>
            <person name="Hall N."/>
            <person name="Watson M."/>
            <person name="Adriaenssens E.M."/>
            <person name="Foster-Nyarko E."/>
            <person name="Jarju S."/>
            <person name="Secka A."/>
            <person name="Antonio M."/>
            <person name="Oren A."/>
            <person name="Chaudhuri R.R."/>
            <person name="La Ragione R."/>
            <person name="Hildebrand F."/>
            <person name="Pallen M.J."/>
        </authorList>
    </citation>
    <scope>NUCLEOTIDE SEQUENCE</scope>
    <source>
        <strain evidence="12">CHK165-10780</strain>
    </source>
</reference>
<dbReference type="GO" id="GO:0005737">
    <property type="term" value="C:cytoplasm"/>
    <property type="evidence" value="ECO:0007669"/>
    <property type="project" value="TreeGrafter"/>
</dbReference>
<reference evidence="12" key="1">
    <citation type="submission" date="2020-10" db="EMBL/GenBank/DDBJ databases">
        <authorList>
            <person name="Gilroy R."/>
        </authorList>
    </citation>
    <scope>NUCLEOTIDE SEQUENCE</scope>
    <source>
        <strain evidence="12">CHK165-10780</strain>
    </source>
</reference>
<dbReference type="GO" id="GO:0005524">
    <property type="term" value="F:ATP binding"/>
    <property type="evidence" value="ECO:0007669"/>
    <property type="project" value="UniProtKB-UniRule"/>
</dbReference>
<accession>A0A9D0Z1H4</accession>
<dbReference type="EC" id="2.7.4.9" evidence="2 10"/>
<evidence type="ECO:0000256" key="4">
    <source>
        <dbReference type="ARBA" id="ARBA00022679"/>
    </source>
</evidence>
<comment type="catalytic activity">
    <reaction evidence="9 10">
        <text>dTMP + ATP = dTDP + ADP</text>
        <dbReference type="Rhea" id="RHEA:13517"/>
        <dbReference type="ChEBI" id="CHEBI:30616"/>
        <dbReference type="ChEBI" id="CHEBI:58369"/>
        <dbReference type="ChEBI" id="CHEBI:63528"/>
        <dbReference type="ChEBI" id="CHEBI:456216"/>
        <dbReference type="EC" id="2.7.4.9"/>
    </reaction>
</comment>
<dbReference type="HAMAP" id="MF_00165">
    <property type="entry name" value="Thymidylate_kinase"/>
    <property type="match status" value="1"/>
</dbReference>
<keyword evidence="7 10" id="KW-0418">Kinase</keyword>
<evidence type="ECO:0000256" key="7">
    <source>
        <dbReference type="ARBA" id="ARBA00022777"/>
    </source>
</evidence>
<dbReference type="GO" id="GO:0006235">
    <property type="term" value="P:dTTP biosynthetic process"/>
    <property type="evidence" value="ECO:0007669"/>
    <property type="project" value="UniProtKB-UniRule"/>
</dbReference>
<dbReference type="Proteomes" id="UP000886725">
    <property type="component" value="Unassembled WGS sequence"/>
</dbReference>
<evidence type="ECO:0000256" key="8">
    <source>
        <dbReference type="ARBA" id="ARBA00022840"/>
    </source>
</evidence>
<keyword evidence="6 10" id="KW-0547">Nucleotide-binding</keyword>
<evidence type="ECO:0000256" key="10">
    <source>
        <dbReference type="HAMAP-Rule" id="MF_00165"/>
    </source>
</evidence>
<evidence type="ECO:0000256" key="1">
    <source>
        <dbReference type="ARBA" id="ARBA00009776"/>
    </source>
</evidence>
<gene>
    <name evidence="10" type="primary">tmk</name>
    <name evidence="12" type="ORF">IAC85_03275</name>
</gene>
<evidence type="ECO:0000256" key="3">
    <source>
        <dbReference type="ARBA" id="ARBA00017144"/>
    </source>
</evidence>
<dbReference type="EMBL" id="DVFU01000064">
    <property type="protein sequence ID" value="HIQ64740.1"/>
    <property type="molecule type" value="Genomic_DNA"/>
</dbReference>
<evidence type="ECO:0000313" key="13">
    <source>
        <dbReference type="Proteomes" id="UP000886725"/>
    </source>
</evidence>